<proteinExistence type="inferred from homology"/>
<sequence>MTMDFVNPILEILIRLWDCITKDVNSIRNFEASLKDLENALDQLKNVSEDVKRRVELEEERQMACKKQVDSWLKRVEVIDKEVKNVLEKANQNPHRSCCFGCSNSCWSSYKLVEKVEKKLKAVEELKTQGSFDSVADILPRGAVDERPLEDTVGLNLAFEEVQRWFEDSQVKVIGIYGMGGVGKTTLLKKVNNQFLKTDYGFDLVIWVVVSKQSNVETVQEAICEKLKLPESTWKNKSEDEKAVQIFRILRPKKFVLMLDDIWKRVDLVKVGVPTLDDQRMSKVVFTTRYEDVCGYMEADKKIKIECLPREDAFTLFRKKVGMSTLNAHPSLTNLAEVVAEECKGLPLALITVGRSMANKKDPRDWDRAIKRLRKDPSKIMGMDEEVFHILKFSYDSLNGDLVKSCFIYCCIYPEDHDILIEDLLELWIGEGLLDEFDDIHEARDEGREIIGCIKAASLLENGKSEEYVKMHDVIRDMALWISGGFIAKTNRYLVLNHVGFVEVDLVTSRMKTERISLWGRSINSITEIPSCPNVLTFLARNTTIRTFPSDFLQFMPVMRVLDLSFNFHLAELPSGIGKLVELEFLNLSNTRIRELPAELKNLTKMKYLLLNATYRLEVIPRQVISSFSFLRVFKICGGSDSTSSNKPVENNVLSSGRIHLLEELESLGHINDISITISDANSVQKLLYSRKILNCLSSLCFEGLTSLELSSSSVERMRHLERLDIYYCELQHMIIHSDYYPGGYFHNLRNVYIAYCDNLLDMTWLIYAPTLELLDIAHCASMVEIVVAGVEPDLSIFRRLKILRLINVPSLT</sequence>
<name>A0ABR0X235_REHGL</name>
<gene>
    <name evidence="11" type="ORF">DH2020_013351</name>
</gene>
<dbReference type="Gene3D" id="1.10.8.430">
    <property type="entry name" value="Helical domain of apoptotic protease-activating factors"/>
    <property type="match status" value="1"/>
</dbReference>
<evidence type="ECO:0000256" key="6">
    <source>
        <dbReference type="ARBA" id="ARBA00022840"/>
    </source>
</evidence>
<keyword evidence="6" id="KW-0067">ATP-binding</keyword>
<dbReference type="InterPro" id="IPR042197">
    <property type="entry name" value="Apaf_helical"/>
</dbReference>
<keyword evidence="5" id="KW-0611">Plant defense</keyword>
<dbReference type="InterPro" id="IPR027417">
    <property type="entry name" value="P-loop_NTPase"/>
</dbReference>
<feature type="coiled-coil region" evidence="7">
    <location>
        <begin position="27"/>
        <end position="61"/>
    </location>
</feature>
<dbReference type="Proteomes" id="UP001318860">
    <property type="component" value="Unassembled WGS sequence"/>
</dbReference>
<dbReference type="InterPro" id="IPR050905">
    <property type="entry name" value="Plant_NBS-LRR"/>
</dbReference>
<reference evidence="11 12" key="1">
    <citation type="journal article" date="2021" name="Comput. Struct. Biotechnol. J.">
        <title>De novo genome assembly of the potent medicinal plant Rehmannia glutinosa using nanopore technology.</title>
        <authorList>
            <person name="Ma L."/>
            <person name="Dong C."/>
            <person name="Song C."/>
            <person name="Wang X."/>
            <person name="Zheng X."/>
            <person name="Niu Y."/>
            <person name="Chen S."/>
            <person name="Feng W."/>
        </authorList>
    </citation>
    <scope>NUCLEOTIDE SEQUENCE [LARGE SCALE GENOMIC DNA]</scope>
    <source>
        <strain evidence="11">DH-2019</strain>
    </source>
</reference>
<evidence type="ECO:0000256" key="2">
    <source>
        <dbReference type="ARBA" id="ARBA00022614"/>
    </source>
</evidence>
<keyword evidence="7" id="KW-0175">Coiled coil</keyword>
<evidence type="ECO:0000313" key="12">
    <source>
        <dbReference type="Proteomes" id="UP001318860"/>
    </source>
</evidence>
<dbReference type="SUPFAM" id="SSF52058">
    <property type="entry name" value="L domain-like"/>
    <property type="match status" value="1"/>
</dbReference>
<feature type="domain" description="Disease resistance R13L4/SHOC-2-like LRR" evidence="10">
    <location>
        <begin position="558"/>
        <end position="731"/>
    </location>
</feature>
<dbReference type="PROSITE" id="PS51450">
    <property type="entry name" value="LRR"/>
    <property type="match status" value="1"/>
</dbReference>
<dbReference type="InterPro" id="IPR036388">
    <property type="entry name" value="WH-like_DNA-bd_sf"/>
</dbReference>
<dbReference type="EMBL" id="JABTTQ020000006">
    <property type="protein sequence ID" value="KAK6153712.1"/>
    <property type="molecule type" value="Genomic_DNA"/>
</dbReference>
<evidence type="ECO:0000256" key="7">
    <source>
        <dbReference type="SAM" id="Coils"/>
    </source>
</evidence>
<dbReference type="Pfam" id="PF00931">
    <property type="entry name" value="NB-ARC"/>
    <property type="match status" value="1"/>
</dbReference>
<evidence type="ECO:0000256" key="3">
    <source>
        <dbReference type="ARBA" id="ARBA00022737"/>
    </source>
</evidence>
<organism evidence="11 12">
    <name type="scientific">Rehmannia glutinosa</name>
    <name type="common">Chinese foxglove</name>
    <dbReference type="NCBI Taxonomy" id="99300"/>
    <lineage>
        <taxon>Eukaryota</taxon>
        <taxon>Viridiplantae</taxon>
        <taxon>Streptophyta</taxon>
        <taxon>Embryophyta</taxon>
        <taxon>Tracheophyta</taxon>
        <taxon>Spermatophyta</taxon>
        <taxon>Magnoliopsida</taxon>
        <taxon>eudicotyledons</taxon>
        <taxon>Gunneridae</taxon>
        <taxon>Pentapetalae</taxon>
        <taxon>asterids</taxon>
        <taxon>lamiids</taxon>
        <taxon>Lamiales</taxon>
        <taxon>Orobanchaceae</taxon>
        <taxon>Rehmannieae</taxon>
        <taxon>Rehmannia</taxon>
    </lineage>
</organism>
<evidence type="ECO:0000313" key="11">
    <source>
        <dbReference type="EMBL" id="KAK6153712.1"/>
    </source>
</evidence>
<evidence type="ECO:0000256" key="4">
    <source>
        <dbReference type="ARBA" id="ARBA00022741"/>
    </source>
</evidence>
<evidence type="ECO:0000259" key="10">
    <source>
        <dbReference type="Pfam" id="PF23598"/>
    </source>
</evidence>
<dbReference type="InterPro" id="IPR032675">
    <property type="entry name" value="LRR_dom_sf"/>
</dbReference>
<keyword evidence="12" id="KW-1185">Reference proteome</keyword>
<dbReference type="InterPro" id="IPR001611">
    <property type="entry name" value="Leu-rich_rpt"/>
</dbReference>
<evidence type="ECO:0000259" key="9">
    <source>
        <dbReference type="Pfam" id="PF23559"/>
    </source>
</evidence>
<dbReference type="SUPFAM" id="SSF52540">
    <property type="entry name" value="P-loop containing nucleoside triphosphate hydrolases"/>
    <property type="match status" value="1"/>
</dbReference>
<keyword evidence="3" id="KW-0677">Repeat</keyword>
<dbReference type="PANTHER" id="PTHR33463:SF220">
    <property type="entry name" value="NB-ARC DOMAIN-CONTAINING PROTEIN"/>
    <property type="match status" value="1"/>
</dbReference>
<dbReference type="PANTHER" id="PTHR33463">
    <property type="entry name" value="NB-ARC DOMAIN-CONTAINING PROTEIN-RELATED"/>
    <property type="match status" value="1"/>
</dbReference>
<dbReference type="InterPro" id="IPR055414">
    <property type="entry name" value="LRR_R13L4/SHOC2-like"/>
</dbReference>
<feature type="domain" description="Disease resistance protein winged helix" evidence="9">
    <location>
        <begin position="412"/>
        <end position="479"/>
    </location>
</feature>
<dbReference type="PRINTS" id="PR00364">
    <property type="entry name" value="DISEASERSIST"/>
</dbReference>
<keyword evidence="4" id="KW-0547">Nucleotide-binding</keyword>
<evidence type="ECO:0000259" key="8">
    <source>
        <dbReference type="Pfam" id="PF00931"/>
    </source>
</evidence>
<dbReference type="Gene3D" id="1.10.10.10">
    <property type="entry name" value="Winged helix-like DNA-binding domain superfamily/Winged helix DNA-binding domain"/>
    <property type="match status" value="1"/>
</dbReference>
<dbReference type="Pfam" id="PF23598">
    <property type="entry name" value="LRR_14"/>
    <property type="match status" value="1"/>
</dbReference>
<feature type="domain" description="NB-ARC" evidence="8">
    <location>
        <begin position="161"/>
        <end position="326"/>
    </location>
</feature>
<accession>A0ABR0X235</accession>
<comment type="caution">
    <text evidence="11">The sequence shown here is derived from an EMBL/GenBank/DDBJ whole genome shotgun (WGS) entry which is preliminary data.</text>
</comment>
<dbReference type="Gene3D" id="3.80.10.10">
    <property type="entry name" value="Ribonuclease Inhibitor"/>
    <property type="match status" value="2"/>
</dbReference>
<comment type="similarity">
    <text evidence="1">Belongs to the disease resistance NB-LRR family.</text>
</comment>
<evidence type="ECO:0000256" key="1">
    <source>
        <dbReference type="ARBA" id="ARBA00008894"/>
    </source>
</evidence>
<dbReference type="InterPro" id="IPR058922">
    <property type="entry name" value="WHD_DRP"/>
</dbReference>
<evidence type="ECO:0000256" key="5">
    <source>
        <dbReference type="ARBA" id="ARBA00022821"/>
    </source>
</evidence>
<protein>
    <recommendedName>
        <fullName evidence="13">Disease resistance protein</fullName>
    </recommendedName>
</protein>
<dbReference type="Pfam" id="PF23559">
    <property type="entry name" value="WHD_DRP"/>
    <property type="match status" value="1"/>
</dbReference>
<evidence type="ECO:0008006" key="13">
    <source>
        <dbReference type="Google" id="ProtNLM"/>
    </source>
</evidence>
<dbReference type="InterPro" id="IPR002182">
    <property type="entry name" value="NB-ARC"/>
</dbReference>
<dbReference type="Gene3D" id="3.40.50.300">
    <property type="entry name" value="P-loop containing nucleotide triphosphate hydrolases"/>
    <property type="match status" value="1"/>
</dbReference>
<keyword evidence="2" id="KW-0433">Leucine-rich repeat</keyword>